<dbReference type="Proteomes" id="UP000050277">
    <property type="component" value="Unassembled WGS sequence"/>
</dbReference>
<feature type="transmembrane region" description="Helical" evidence="1">
    <location>
        <begin position="53"/>
        <end position="74"/>
    </location>
</feature>
<evidence type="ECO:0000256" key="1">
    <source>
        <dbReference type="SAM" id="Phobius"/>
    </source>
</evidence>
<name>A0A0P6XRY0_9CHLR</name>
<organism evidence="2 3">
    <name type="scientific">Herpetosiphon geysericola</name>
    <dbReference type="NCBI Taxonomy" id="70996"/>
    <lineage>
        <taxon>Bacteria</taxon>
        <taxon>Bacillati</taxon>
        <taxon>Chloroflexota</taxon>
        <taxon>Chloroflexia</taxon>
        <taxon>Herpetosiphonales</taxon>
        <taxon>Herpetosiphonaceae</taxon>
        <taxon>Herpetosiphon</taxon>
    </lineage>
</organism>
<proteinExistence type="predicted"/>
<dbReference type="PROSITE" id="PS51257">
    <property type="entry name" value="PROKAR_LIPOPROTEIN"/>
    <property type="match status" value="1"/>
</dbReference>
<keyword evidence="3" id="KW-1185">Reference proteome</keyword>
<protein>
    <submittedName>
        <fullName evidence="2">Uncharacterized protein</fullName>
    </submittedName>
</protein>
<feature type="transmembrane region" description="Helical" evidence="1">
    <location>
        <begin position="12"/>
        <end position="33"/>
    </location>
</feature>
<gene>
    <name evidence="2" type="ORF">SE18_20480</name>
</gene>
<dbReference type="EMBL" id="LGKP01000032">
    <property type="protein sequence ID" value="KPL81969.1"/>
    <property type="molecule type" value="Genomic_DNA"/>
</dbReference>
<keyword evidence="1" id="KW-0812">Transmembrane</keyword>
<dbReference type="AlphaFoldDB" id="A0A0P6XRY0"/>
<keyword evidence="1" id="KW-1133">Transmembrane helix</keyword>
<feature type="transmembrane region" description="Helical" evidence="1">
    <location>
        <begin position="81"/>
        <end position="99"/>
    </location>
</feature>
<dbReference type="STRING" id="70996.SE18_20480"/>
<reference evidence="2 3" key="1">
    <citation type="submission" date="2015-07" db="EMBL/GenBank/DDBJ databases">
        <title>Whole genome sequence of Herpetosiphon geysericola DSM 7119.</title>
        <authorList>
            <person name="Hemp J."/>
            <person name="Ward L.M."/>
            <person name="Pace L.A."/>
            <person name="Fischer W.W."/>
        </authorList>
    </citation>
    <scope>NUCLEOTIDE SEQUENCE [LARGE SCALE GENOMIC DNA]</scope>
    <source>
        <strain evidence="2 3">DSM 7119</strain>
    </source>
</reference>
<keyword evidence="1" id="KW-0472">Membrane</keyword>
<comment type="caution">
    <text evidence="2">The sequence shown here is derived from an EMBL/GenBank/DDBJ whole genome shotgun (WGS) entry which is preliminary data.</text>
</comment>
<evidence type="ECO:0000313" key="2">
    <source>
        <dbReference type="EMBL" id="KPL81969.1"/>
    </source>
</evidence>
<sequence length="157" mass="18019">MGVDRQLSQCNALLVVQAIMPTIIAWLSVGCLIDDPTIDLSAATGLGIRRLWWMRSCLIIGPSWLVAMLLCTWLVANDWLIFGYSNLLMFSALSLGHWMTRITRYSLIGAMLISFIFLSQWVVPFWWLPMIMKQRTRFFRYCWLSAIGMCSCLAVWG</sequence>
<accession>A0A0P6XRY0</accession>
<evidence type="ECO:0000313" key="3">
    <source>
        <dbReference type="Proteomes" id="UP000050277"/>
    </source>
</evidence>
<feature type="transmembrane region" description="Helical" evidence="1">
    <location>
        <begin position="105"/>
        <end position="126"/>
    </location>
</feature>